<feature type="transmembrane region" description="Helical" evidence="1">
    <location>
        <begin position="489"/>
        <end position="510"/>
    </location>
</feature>
<organism evidence="2 3">
    <name type="scientific">Acinetobacter albensis</name>
    <dbReference type="NCBI Taxonomy" id="1673609"/>
    <lineage>
        <taxon>Bacteria</taxon>
        <taxon>Pseudomonadati</taxon>
        <taxon>Pseudomonadota</taxon>
        <taxon>Gammaproteobacteria</taxon>
        <taxon>Moraxellales</taxon>
        <taxon>Moraxellaceae</taxon>
        <taxon>Acinetobacter</taxon>
    </lineage>
</organism>
<feature type="transmembrane region" description="Helical" evidence="1">
    <location>
        <begin position="842"/>
        <end position="860"/>
    </location>
</feature>
<feature type="transmembrane region" description="Helical" evidence="1">
    <location>
        <begin position="12"/>
        <end position="39"/>
    </location>
</feature>
<feature type="transmembrane region" description="Helical" evidence="1">
    <location>
        <begin position="714"/>
        <end position="733"/>
    </location>
</feature>
<feature type="transmembrane region" description="Helical" evidence="1">
    <location>
        <begin position="220"/>
        <end position="241"/>
    </location>
</feature>
<feature type="transmembrane region" description="Helical" evidence="1">
    <location>
        <begin position="385"/>
        <end position="405"/>
    </location>
</feature>
<reference evidence="2 3" key="1">
    <citation type="submission" date="2024-12" db="EMBL/GenBank/DDBJ databases">
        <title>C001-4G Acinetobacter sp. assembled genome.</title>
        <authorList>
            <person name="D'Arcy K."/>
            <person name="Kingdon A.D.H."/>
            <person name="Breen A."/>
            <person name="Mckeown C."/>
            <person name="Allman E."/>
            <person name="Sharma P."/>
            <person name="Mcleman A."/>
            <person name="Roberts A.P."/>
        </authorList>
    </citation>
    <scope>NUCLEOTIDE SEQUENCE [LARGE SCALE GENOMIC DNA]</scope>
    <source>
        <strain evidence="2 3">C1-4G</strain>
    </source>
</reference>
<feature type="transmembrane region" description="Helical" evidence="1">
    <location>
        <begin position="602"/>
        <end position="622"/>
    </location>
</feature>
<feature type="transmembrane region" description="Helical" evidence="1">
    <location>
        <begin position="274"/>
        <end position="293"/>
    </location>
</feature>
<dbReference type="InterPro" id="IPR019286">
    <property type="entry name" value="DUF2339_TM"/>
</dbReference>
<feature type="transmembrane region" description="Helical" evidence="1">
    <location>
        <begin position="546"/>
        <end position="566"/>
    </location>
</feature>
<gene>
    <name evidence="2" type="ORF">ACKVE0_05950</name>
</gene>
<feature type="transmembrane region" description="Helical" evidence="1">
    <location>
        <begin position="190"/>
        <end position="213"/>
    </location>
</feature>
<evidence type="ECO:0000313" key="3">
    <source>
        <dbReference type="Proteomes" id="UP001632339"/>
    </source>
</evidence>
<feature type="transmembrane region" description="Helical" evidence="1">
    <location>
        <begin position="634"/>
        <end position="653"/>
    </location>
</feature>
<feature type="transmembrane region" description="Helical" evidence="1">
    <location>
        <begin position="745"/>
        <end position="764"/>
    </location>
</feature>
<feature type="transmembrane region" description="Helical" evidence="1">
    <location>
        <begin position="516"/>
        <end position="534"/>
    </location>
</feature>
<sequence length="898" mass="101379">MHKGQSEIRMIWLMVLIIVGVGAWFLDVHLLTYLCALALVMSVMHYVDAIQTPTVKIAEEIRFPVQETSKVPLYLAVIVALVGVAMAWTWMVGTGITLWIFFFLRWLRRLEYLFNQIQTHLSQVGFSPDAVIKNQFPQPTFTQNNTSSVGLTDQLNQWIFQGNPVLKVAILVLVMGVVLLLRFATEHWQLSLAFKLILVAVMSGIVTAFGYSLYSKNRSFALALEGLGLATLFLTLFFAYYNAVIPNLWMAALYFIGTMAVTLLLSLKQQSVELALMALMVAYLAPFTLPVRNATAVELLGYYAVINIAVAILNTLRPWKILNQIAFLVTVCVGGGYAFYQGDVSQRNALSLLIVLHTAIFVWLSFRFSQLLAKADVEQFKLKPALDLALIFGAPMIAYIFIYFMYFDEKIWQAGASLVFALVYALLYQASKHHHAVSLISQSYFSLMLIFLVLIPPILLPEQWSVMGWAVEGLLIFTYALYRKSGISRYLAMGLFIVAGLSSIYYWVELSVFPRGMYWSLCVSYFAVILMANSRESFRKQLSNSTLIFHCVQMLSATTMLIVLLLNEIDHSHQFVMSLLIVSGWFLLMNELMLACKATWSWIWPKWMGLIPVLVFALIIVLDQSQQGVIVWSSPFNRIGFAVSGLILALLWLRPALGLRSEKEWMSLGALLSLALSSLTLVPNMPYMSVVILPLMFCAWCYRQKNHSDWAMLWQSRSSLGLMIFWMIGSQILAQQAFQGYFMPVLNPFDLVSIAMWISFIWMLSLQLKSGLDRGIVAVLTVLSLLWLSSYIVLRALHVYLGTPFNELALWRDSTVQLSFTLLWVSLAFMSMSLASRKKLRSVWILGGSILVIVTLKLVLFDLSHVGTLSRVISFLGAGFVMLIIAYIAPMPESENMT</sequence>
<feature type="transmembrane region" description="Helical" evidence="1">
    <location>
        <begin position="352"/>
        <end position="373"/>
    </location>
</feature>
<dbReference type="RefSeq" id="WP_409139917.1">
    <property type="nucleotide sequence ID" value="NZ_JBJXCW010000005.1"/>
</dbReference>
<feature type="transmembrane region" description="Helical" evidence="1">
    <location>
        <begin position="165"/>
        <end position="184"/>
    </location>
</feature>
<proteinExistence type="predicted"/>
<feature type="transmembrane region" description="Helical" evidence="1">
    <location>
        <begin position="439"/>
        <end position="460"/>
    </location>
</feature>
<keyword evidence="1" id="KW-1133">Transmembrane helix</keyword>
<keyword evidence="1" id="KW-0472">Membrane</keyword>
<dbReference type="PANTHER" id="PTHR38434">
    <property type="entry name" value="BLL2549 PROTEIN"/>
    <property type="match status" value="1"/>
</dbReference>
<feature type="transmembrane region" description="Helical" evidence="1">
    <location>
        <begin position="411"/>
        <end position="427"/>
    </location>
</feature>
<name>A0ABW9JS29_9GAMM</name>
<comment type="caution">
    <text evidence="2">The sequence shown here is derived from an EMBL/GenBank/DDBJ whole genome shotgun (WGS) entry which is preliminary data.</text>
</comment>
<feature type="transmembrane region" description="Helical" evidence="1">
    <location>
        <begin position="466"/>
        <end position="482"/>
    </location>
</feature>
<feature type="transmembrane region" description="Helical" evidence="1">
    <location>
        <begin position="814"/>
        <end position="835"/>
    </location>
</feature>
<keyword evidence="1" id="KW-0812">Transmembrane</keyword>
<evidence type="ECO:0000313" key="2">
    <source>
        <dbReference type="EMBL" id="MFN0297066.1"/>
    </source>
</evidence>
<feature type="transmembrane region" description="Helical" evidence="1">
    <location>
        <begin position="872"/>
        <end position="889"/>
    </location>
</feature>
<protein>
    <submittedName>
        <fullName evidence="2">DUF2339 domain-containing protein</fullName>
    </submittedName>
</protein>
<feature type="transmembrane region" description="Helical" evidence="1">
    <location>
        <begin position="73"/>
        <end position="104"/>
    </location>
</feature>
<keyword evidence="3" id="KW-1185">Reference proteome</keyword>
<feature type="transmembrane region" description="Helical" evidence="1">
    <location>
        <begin position="299"/>
        <end position="316"/>
    </location>
</feature>
<dbReference type="EMBL" id="JBJXCW010000005">
    <property type="protein sequence ID" value="MFN0297066.1"/>
    <property type="molecule type" value="Genomic_DNA"/>
</dbReference>
<dbReference type="Pfam" id="PF10101">
    <property type="entry name" value="DUF2339"/>
    <property type="match status" value="1"/>
</dbReference>
<feature type="transmembrane region" description="Helical" evidence="1">
    <location>
        <begin position="776"/>
        <end position="794"/>
    </location>
</feature>
<evidence type="ECO:0000256" key="1">
    <source>
        <dbReference type="SAM" id="Phobius"/>
    </source>
</evidence>
<dbReference type="Proteomes" id="UP001632339">
    <property type="component" value="Unassembled WGS sequence"/>
</dbReference>
<feature type="transmembrane region" description="Helical" evidence="1">
    <location>
        <begin position="247"/>
        <end position="267"/>
    </location>
</feature>
<accession>A0ABW9JS29</accession>
<feature type="transmembrane region" description="Helical" evidence="1">
    <location>
        <begin position="321"/>
        <end position="340"/>
    </location>
</feature>
<dbReference type="PANTHER" id="PTHR38434:SF1">
    <property type="entry name" value="BLL2549 PROTEIN"/>
    <property type="match status" value="1"/>
</dbReference>